<dbReference type="Proteomes" id="UP001229952">
    <property type="component" value="Chromosome"/>
</dbReference>
<reference evidence="2 3" key="1">
    <citation type="submission" date="2023-03" db="EMBL/GenBank/DDBJ databases">
        <title>Isolation and description of six Streptomyces strains from soil environments, able to metabolize different microbial glucans.</title>
        <authorList>
            <person name="Widen T."/>
            <person name="Larsbrink J."/>
        </authorList>
    </citation>
    <scope>NUCLEOTIDE SEQUENCE [LARGE SCALE GENOMIC DNA]</scope>
    <source>
        <strain evidence="2 3">Mut2</strain>
    </source>
</reference>
<sequence>MPSPSSLSTEAGGITAPPELLPGERWKVTVPVHDVTPAFRLTAAVAVTPLVTDAAGSTTALDSVRTTAHGWAVPWALLLLLVLVLGAAATAFVLVRRGRVRRARREEERVREAVEQALRDKASR</sequence>
<accession>A0ABY9HZD1</accession>
<gene>
    <name evidence="2" type="ORF">P8A22_07980</name>
</gene>
<evidence type="ECO:0000313" key="2">
    <source>
        <dbReference type="EMBL" id="WLQ39950.1"/>
    </source>
</evidence>
<evidence type="ECO:0008006" key="4">
    <source>
        <dbReference type="Google" id="ProtNLM"/>
    </source>
</evidence>
<dbReference type="EMBL" id="CP120992">
    <property type="protein sequence ID" value="WLQ39950.1"/>
    <property type="molecule type" value="Genomic_DNA"/>
</dbReference>
<evidence type="ECO:0000256" key="1">
    <source>
        <dbReference type="SAM" id="Phobius"/>
    </source>
</evidence>
<dbReference type="RefSeq" id="WP_306086458.1">
    <property type="nucleotide sequence ID" value="NZ_CP120992.1"/>
</dbReference>
<proteinExistence type="predicted"/>
<name>A0ABY9HZD1_9ACTN</name>
<keyword evidence="1" id="KW-0472">Membrane</keyword>
<keyword evidence="1" id="KW-1133">Transmembrane helix</keyword>
<keyword evidence="1" id="KW-0812">Transmembrane</keyword>
<feature type="transmembrane region" description="Helical" evidence="1">
    <location>
        <begin position="72"/>
        <end position="95"/>
    </location>
</feature>
<protein>
    <recommendedName>
        <fullName evidence="4">DUF916 domain-containing protein</fullName>
    </recommendedName>
</protein>
<evidence type="ECO:0000313" key="3">
    <source>
        <dbReference type="Proteomes" id="UP001229952"/>
    </source>
</evidence>
<keyword evidence="3" id="KW-1185">Reference proteome</keyword>
<organism evidence="2 3">
    <name type="scientific">Streptomyces laculatispora</name>
    <dbReference type="NCBI Taxonomy" id="887464"/>
    <lineage>
        <taxon>Bacteria</taxon>
        <taxon>Bacillati</taxon>
        <taxon>Actinomycetota</taxon>
        <taxon>Actinomycetes</taxon>
        <taxon>Kitasatosporales</taxon>
        <taxon>Streptomycetaceae</taxon>
        <taxon>Streptomyces</taxon>
    </lineage>
</organism>